<gene>
    <name evidence="2" type="ORF">KIH39_11070</name>
</gene>
<dbReference type="InterPro" id="IPR029058">
    <property type="entry name" value="AB_hydrolase_fold"/>
</dbReference>
<evidence type="ECO:0000313" key="2">
    <source>
        <dbReference type="EMBL" id="QVL34417.1"/>
    </source>
</evidence>
<keyword evidence="1" id="KW-0732">Signal</keyword>
<protein>
    <submittedName>
        <fullName evidence="2">Uncharacterized protein</fullName>
    </submittedName>
</protein>
<proteinExistence type="predicted"/>
<dbReference type="RefSeq" id="WP_213499388.1">
    <property type="nucleotide sequence ID" value="NZ_CP074694.1"/>
</dbReference>
<dbReference type="PANTHER" id="PTHR43037:SF1">
    <property type="entry name" value="BLL1128 PROTEIN"/>
    <property type="match status" value="1"/>
</dbReference>
<evidence type="ECO:0000313" key="3">
    <source>
        <dbReference type="Proteomes" id="UP000676194"/>
    </source>
</evidence>
<accession>A0A8E6EX21</accession>
<evidence type="ECO:0000256" key="1">
    <source>
        <dbReference type="ARBA" id="ARBA00022729"/>
    </source>
</evidence>
<dbReference type="SUPFAM" id="SSF53474">
    <property type="entry name" value="alpha/beta-Hydrolases"/>
    <property type="match status" value="1"/>
</dbReference>
<dbReference type="Gene3D" id="3.40.50.1820">
    <property type="entry name" value="alpha/beta hydrolase"/>
    <property type="match status" value="1"/>
</dbReference>
<dbReference type="AlphaFoldDB" id="A0A8E6EX21"/>
<name>A0A8E6EX21_9BACT</name>
<dbReference type="PANTHER" id="PTHR43037">
    <property type="entry name" value="UNNAMED PRODUCT-RELATED"/>
    <property type="match status" value="1"/>
</dbReference>
<dbReference type="KEGG" id="tsph:KIH39_11070"/>
<dbReference type="Proteomes" id="UP000676194">
    <property type="component" value="Chromosome"/>
</dbReference>
<reference evidence="2" key="1">
    <citation type="submission" date="2021-05" db="EMBL/GenBank/DDBJ databases">
        <title>Complete genome sequence of the cellulolytic planctomycete Telmatocola sphagniphila SP2T and characterization of the first cellulase from planctomycetes.</title>
        <authorList>
            <person name="Rakitin A.L."/>
            <person name="Beletsky A.V."/>
            <person name="Naumoff D.G."/>
            <person name="Kulichevskaya I.S."/>
            <person name="Mardanov A.V."/>
            <person name="Ravin N.V."/>
            <person name="Dedysh S.N."/>
        </authorList>
    </citation>
    <scope>NUCLEOTIDE SEQUENCE</scope>
    <source>
        <strain evidence="2">SP2T</strain>
    </source>
</reference>
<sequence>MTFPSNQSQNAWLNPIFRSIAFLGLALLLVSYAPKSSRADVVILKDGYTLHGKVFKDSVVEVDPTTGESFIIKAGFHKVDDGGRITVFSPNYRQLGDSSDFNRFADFVTLRTKFVSGGLKNPIDFDVAPKKDIDYDDRWMRKVPVYSLSNGRWIADLQQQIVTLTPHFIRIDSSSHKWGASYLTQEWGPEKVLKLLRHHPDLKEEAGKPEASKRKKLILFLIQANWFDYAQKEIDDLAKALPDDKQSVADMRKSLLSAQADLYLQELDILRSGGRYEALRKKLPEFPKEGIPAPQTLKYSTFKAEFEAQMQKLEKAQLHLEKLSKLQFSEADRFLIGAAKVIQRELHPDSISRLDTFVAMADQVERDIAQGRATTYKPEELLSLAVTGWLLGKSSAETKSAAAKKLWDARELLKSYLSTDTRGDRLTLLGKLEKNALLPPIDELAQIISLMPPPYENKDFSTAIKMYNTGPVKNYPKGVDFALQLPPEYHFARRTPLLILLPDGNEKPEDLIKKFGNLPARYGYIVAVPVWNGGIRATYTFTDDERGVVPALISHLERFLQIDSDRVFLFGCNEAGNMAYDVGLSHPDLFAGVTAMCPFPSARVFAAKSASPSKLVLREYWQNVQQLPLYLILADRVGDDTAKTIQMTLKNWMNKGFPVLAVAYKGRNPEFFFQELPFMFDWMVRKKRTNGLPGFGTPGLGAEGTDFRTMRQEDNHFYWVSTSEIMPGKTLERNPRGEFVPARIAAKAMEGNMVRIDAVGFRQLTVSVPRGLFELDKPIRIVINGKEWNNERKPLKPNLGVMLEDLYERGDRQHVYLEKFEFKGSPFLPK</sequence>
<dbReference type="InterPro" id="IPR050955">
    <property type="entry name" value="Plant_Biomass_Hydrol_Est"/>
</dbReference>
<organism evidence="2 3">
    <name type="scientific">Telmatocola sphagniphila</name>
    <dbReference type="NCBI Taxonomy" id="1123043"/>
    <lineage>
        <taxon>Bacteria</taxon>
        <taxon>Pseudomonadati</taxon>
        <taxon>Planctomycetota</taxon>
        <taxon>Planctomycetia</taxon>
        <taxon>Gemmatales</taxon>
        <taxon>Gemmataceae</taxon>
    </lineage>
</organism>
<dbReference type="EMBL" id="CP074694">
    <property type="protein sequence ID" value="QVL34417.1"/>
    <property type="molecule type" value="Genomic_DNA"/>
</dbReference>
<keyword evidence="3" id="KW-1185">Reference proteome</keyword>